<proteinExistence type="predicted"/>
<evidence type="ECO:0000313" key="2">
    <source>
        <dbReference type="EMBL" id="ENV98119.1"/>
    </source>
</evidence>
<dbReference type="AlphaFoldDB" id="N9ETB3"/>
<reference evidence="2 3" key="1">
    <citation type="submission" date="2013-02" db="EMBL/GenBank/DDBJ databases">
        <title>The Genome Sequence of Acinetobacter bereziniae CIP 70.12.</title>
        <authorList>
            <consortium name="The Broad Institute Genome Sequencing Platform"/>
            <consortium name="The Broad Institute Genome Sequencing Center for Infectious Disease"/>
            <person name="Cerqueira G."/>
            <person name="Feldgarden M."/>
            <person name="Courvalin P."/>
            <person name="Perichon B."/>
            <person name="Grillot-Courvalin C."/>
            <person name="Clermont D."/>
            <person name="Rocha E."/>
            <person name="Yoon E.-J."/>
            <person name="Nemec A."/>
            <person name="Walker B."/>
            <person name="Young S.K."/>
            <person name="Zeng Q."/>
            <person name="Gargeya S."/>
            <person name="Fitzgerald M."/>
            <person name="Haas B."/>
            <person name="Abouelleil A."/>
            <person name="Alvarado L."/>
            <person name="Arachchi H.M."/>
            <person name="Berlin A.M."/>
            <person name="Chapman S.B."/>
            <person name="Dewar J."/>
            <person name="Goldberg J."/>
            <person name="Griggs A."/>
            <person name="Gujja S."/>
            <person name="Hansen M."/>
            <person name="Howarth C."/>
            <person name="Imamovic A."/>
            <person name="Larimer J."/>
            <person name="McCowan C."/>
            <person name="Murphy C."/>
            <person name="Neiman D."/>
            <person name="Pearson M."/>
            <person name="Priest M."/>
            <person name="Roberts A."/>
            <person name="Saif S."/>
            <person name="Shea T."/>
            <person name="Sisk P."/>
            <person name="Sykes S."/>
            <person name="Wortman J."/>
            <person name="Nusbaum C."/>
            <person name="Birren B."/>
        </authorList>
    </citation>
    <scope>NUCLEOTIDE SEQUENCE [LARGE SCALE GENOMIC DNA]</scope>
    <source>
        <strain evidence="2 3">CIP 70.12</strain>
    </source>
</reference>
<keyword evidence="1" id="KW-1133">Transmembrane helix</keyword>
<dbReference type="GeneID" id="69461745"/>
<comment type="caution">
    <text evidence="2">The sequence shown here is derived from an EMBL/GenBank/DDBJ whole genome shotgun (WGS) entry which is preliminary data.</text>
</comment>
<keyword evidence="3" id="KW-1185">Reference proteome</keyword>
<dbReference type="HOGENOM" id="CLU_1025375_0_0_6"/>
<dbReference type="OrthoDB" id="6694653at2"/>
<dbReference type="RefSeq" id="WP_005030248.1">
    <property type="nucleotide sequence ID" value="NZ_KB849755.1"/>
</dbReference>
<gene>
    <name evidence="2" type="ORF">F938_01178</name>
</gene>
<name>N9ETB3_ACIBZ</name>
<evidence type="ECO:0000256" key="1">
    <source>
        <dbReference type="SAM" id="Phobius"/>
    </source>
</evidence>
<feature type="transmembrane region" description="Helical" evidence="1">
    <location>
        <begin position="50"/>
        <end position="71"/>
    </location>
</feature>
<dbReference type="PATRIC" id="fig|1217650.3.peg.1153"/>
<protein>
    <submittedName>
        <fullName evidence="2">Uncharacterized protein</fullName>
    </submittedName>
</protein>
<evidence type="ECO:0000313" key="3">
    <source>
        <dbReference type="Proteomes" id="UP000013251"/>
    </source>
</evidence>
<accession>N9ETB3</accession>
<keyword evidence="1" id="KW-0472">Membrane</keyword>
<organism evidence="2 3">
    <name type="scientific">Acinetobacter bereziniae LMG 1003 = CIP 70.12</name>
    <dbReference type="NCBI Taxonomy" id="981324"/>
    <lineage>
        <taxon>Bacteria</taxon>
        <taxon>Pseudomonadati</taxon>
        <taxon>Pseudomonadota</taxon>
        <taxon>Gammaproteobacteria</taxon>
        <taxon>Moraxellales</taxon>
        <taxon>Moraxellaceae</taxon>
        <taxon>Acinetobacter</taxon>
    </lineage>
</organism>
<feature type="transmembrane region" description="Helical" evidence="1">
    <location>
        <begin position="83"/>
        <end position="109"/>
    </location>
</feature>
<keyword evidence="1" id="KW-0812">Transmembrane</keyword>
<feature type="transmembrane region" description="Helical" evidence="1">
    <location>
        <begin position="7"/>
        <end position="30"/>
    </location>
</feature>
<dbReference type="Proteomes" id="UP000013251">
    <property type="component" value="Unassembled WGS sequence"/>
</dbReference>
<dbReference type="EMBL" id="APQG01000017">
    <property type="protein sequence ID" value="ENV98119.1"/>
    <property type="molecule type" value="Genomic_DNA"/>
</dbReference>
<sequence>MKLNISFDWAVLTSIFTFLLYWCGYCYYIGYLDFYGVNLDSFDIPVISLIIQGFLSGYKAWITLIFIFLIISYVTSISLKQWLYWIIKTIGLTFNFFIILYNLTFYYLVKFIKKHSMVSKTINFTKRKTPQIAKNILLTIFCFLKRTFSKIQNKSTKIEESNHKILTRLNLTTPLIKREIYGENDEATINQNFKFDLSFFIHYTISIFLLVGAMSVLNIGQQIINEGKNKAEQHFIESKRAIKNSNFSNSPYQLVTIKGNKGNERLFLTDICLKSMCLVTDENKVVQIYDVKDLKIINHIASSSHN</sequence>
<feature type="transmembrane region" description="Helical" evidence="1">
    <location>
        <begin position="200"/>
        <end position="220"/>
    </location>
</feature>